<dbReference type="SMART" id="SM00304">
    <property type="entry name" value="HAMP"/>
    <property type="match status" value="1"/>
</dbReference>
<dbReference type="PROSITE" id="PS50111">
    <property type="entry name" value="CHEMOTAXIS_TRANSDUC_2"/>
    <property type="match status" value="1"/>
</dbReference>
<keyword evidence="8" id="KW-1185">Reference proteome</keyword>
<dbReference type="Proteomes" id="UP000672657">
    <property type="component" value="Unassembled WGS sequence"/>
</dbReference>
<keyword evidence="3" id="KW-0807">Transducer</keyword>
<dbReference type="Gene3D" id="1.10.287.950">
    <property type="entry name" value="Methyl-accepting chemotaxis protein"/>
    <property type="match status" value="1"/>
</dbReference>
<dbReference type="InterPro" id="IPR003660">
    <property type="entry name" value="HAMP_dom"/>
</dbReference>
<keyword evidence="1" id="KW-0488">Methylation</keyword>
<evidence type="ECO:0000256" key="1">
    <source>
        <dbReference type="ARBA" id="ARBA00022481"/>
    </source>
</evidence>
<reference evidence="7 8" key="1">
    <citation type="submission" date="2021-03" db="EMBL/GenBank/DDBJ databases">
        <authorList>
            <person name="Peeters C."/>
        </authorList>
    </citation>
    <scope>NUCLEOTIDE SEQUENCE [LARGE SCALE GENOMIC DNA]</scope>
    <source>
        <strain evidence="7 8">LMG 26411</strain>
    </source>
</reference>
<dbReference type="InterPro" id="IPR051310">
    <property type="entry name" value="MCP_chemotaxis"/>
</dbReference>
<organism evidence="7 8">
    <name type="scientific">Cupriavidus numazuensis</name>
    <dbReference type="NCBI Taxonomy" id="221992"/>
    <lineage>
        <taxon>Bacteria</taxon>
        <taxon>Pseudomonadati</taxon>
        <taxon>Pseudomonadota</taxon>
        <taxon>Betaproteobacteria</taxon>
        <taxon>Burkholderiales</taxon>
        <taxon>Burkholderiaceae</taxon>
        <taxon>Cupriavidus</taxon>
    </lineage>
</organism>
<dbReference type="PROSITE" id="PS50885">
    <property type="entry name" value="HAMP"/>
    <property type="match status" value="1"/>
</dbReference>
<proteinExistence type="inferred from homology"/>
<dbReference type="Pfam" id="PF00672">
    <property type="entry name" value="HAMP"/>
    <property type="match status" value="1"/>
</dbReference>
<dbReference type="PANTHER" id="PTHR43531:SF14">
    <property type="entry name" value="METHYL-ACCEPTING CHEMOTAXIS PROTEIN I-RELATED"/>
    <property type="match status" value="1"/>
</dbReference>
<comment type="caution">
    <text evidence="7">The sequence shown here is derived from an EMBL/GenBank/DDBJ whole genome shotgun (WGS) entry which is preliminary data.</text>
</comment>
<dbReference type="InterPro" id="IPR004089">
    <property type="entry name" value="MCPsignal_dom"/>
</dbReference>
<evidence type="ECO:0000256" key="2">
    <source>
        <dbReference type="ARBA" id="ARBA00029447"/>
    </source>
</evidence>
<evidence type="ECO:0000259" key="5">
    <source>
        <dbReference type="PROSITE" id="PS50111"/>
    </source>
</evidence>
<keyword evidence="4" id="KW-1133">Transmembrane helix</keyword>
<dbReference type="EMBL" id="CAJPVI010000066">
    <property type="protein sequence ID" value="CAG2159838.1"/>
    <property type="molecule type" value="Genomic_DNA"/>
</dbReference>
<dbReference type="Pfam" id="PF00015">
    <property type="entry name" value="MCPsignal"/>
    <property type="match status" value="1"/>
</dbReference>
<comment type="similarity">
    <text evidence="2">Belongs to the methyl-accepting chemotaxis (MCP) protein family.</text>
</comment>
<dbReference type="SUPFAM" id="SSF58104">
    <property type="entry name" value="Methyl-accepting chemotaxis protein (MCP) signaling domain"/>
    <property type="match status" value="1"/>
</dbReference>
<evidence type="ECO:0000259" key="6">
    <source>
        <dbReference type="PROSITE" id="PS50885"/>
    </source>
</evidence>
<feature type="domain" description="HAMP" evidence="6">
    <location>
        <begin position="251"/>
        <end position="303"/>
    </location>
</feature>
<dbReference type="CDD" id="cd11386">
    <property type="entry name" value="MCP_signal"/>
    <property type="match status" value="1"/>
</dbReference>
<dbReference type="PANTHER" id="PTHR43531">
    <property type="entry name" value="PROTEIN ICFG"/>
    <property type="match status" value="1"/>
</dbReference>
<protein>
    <recommendedName>
        <fullName evidence="9">Methyl-accepting chemotaxis protein</fullName>
    </recommendedName>
</protein>
<feature type="domain" description="Methyl-accepting transducer" evidence="5">
    <location>
        <begin position="308"/>
        <end position="537"/>
    </location>
</feature>
<evidence type="ECO:0000313" key="7">
    <source>
        <dbReference type="EMBL" id="CAG2159838.1"/>
    </source>
</evidence>
<feature type="transmembrane region" description="Helical" evidence="4">
    <location>
        <begin position="226"/>
        <end position="248"/>
    </location>
</feature>
<evidence type="ECO:0008006" key="9">
    <source>
        <dbReference type="Google" id="ProtNLM"/>
    </source>
</evidence>
<keyword evidence="4" id="KW-0472">Membrane</keyword>
<name>A0ABN7QEY1_9BURK</name>
<dbReference type="CDD" id="cd06225">
    <property type="entry name" value="HAMP"/>
    <property type="match status" value="1"/>
</dbReference>
<dbReference type="RefSeq" id="WP_244874171.1">
    <property type="nucleotide sequence ID" value="NZ_CAJPVI010000066.1"/>
</dbReference>
<gene>
    <name evidence="7" type="ORF">LMG26411_07019</name>
</gene>
<keyword evidence="4" id="KW-0812">Transmembrane</keyword>
<feature type="transmembrane region" description="Helical" evidence="4">
    <location>
        <begin position="12"/>
        <end position="33"/>
    </location>
</feature>
<dbReference type="InterPro" id="IPR004090">
    <property type="entry name" value="Chemotax_Me-accpt_rcpt"/>
</dbReference>
<sequence length="567" mass="61255">MRRISIKQRFILLSVIIAVLMAMIMASIIALNISRDQLNKAHENRFLARQLATELRQSSDDLTRLARTYVVTGDEQYAQQYQAILDIRDGKRPRPQNYDRIYWDFVAADGKPPRPDGDKVSLIELMKQAGFTDAELGKLDEAKRNSDALVRTEVVAMNAVKGRFEDASGGFTVSREPDPEMARNLMHDHNYHTNKAKIMRPVDEFFAMLDTRTESEVMEAHQRADLLGMVVYVLVAVCLVILVAMLVLTYRAIVRPLYSAIDEFAYIAKGDLTRHIDVRTGDEMGTMLGRLHDMQQSIAQTVGAVLDRSDSVGVATGQIAAGNLDLSSRTEQQAASLEETAASMEQLTVAVRQNSESARQASLLAGNASDIAATGSAAVQRVVEMIGQINQGSSKIAEFTGIIEGIAFQTNILALNAAVEAARAGEQGRGFAVVASEVRSLAQRSSSAAKEIKALIEDSVRNARSGTELVGTAGGTMEELGQAIKRVTDLVGDIAAASQEQSSGIEQVNLAVAQMDEMTQQNAALVEQAAAAAQSLEEQGQGLKGAVSFFRIPDSRPAASSAIAALP</sequence>
<evidence type="ECO:0000313" key="8">
    <source>
        <dbReference type="Proteomes" id="UP000672657"/>
    </source>
</evidence>
<evidence type="ECO:0000256" key="4">
    <source>
        <dbReference type="SAM" id="Phobius"/>
    </source>
</evidence>
<dbReference type="SMART" id="SM00283">
    <property type="entry name" value="MA"/>
    <property type="match status" value="1"/>
</dbReference>
<dbReference type="PRINTS" id="PR00260">
    <property type="entry name" value="CHEMTRNSDUCR"/>
</dbReference>
<accession>A0ABN7QEY1</accession>
<evidence type="ECO:0000256" key="3">
    <source>
        <dbReference type="PROSITE-ProRule" id="PRU00284"/>
    </source>
</evidence>